<evidence type="ECO:0000256" key="1">
    <source>
        <dbReference type="SAM" id="MobiDB-lite"/>
    </source>
</evidence>
<reference evidence="2" key="1">
    <citation type="submission" date="2021-04" db="EMBL/GenBank/DDBJ databases">
        <authorList>
            <person name="Hartkoorn R.C."/>
            <person name="Beaudoing E."/>
            <person name="Hot D."/>
        </authorList>
    </citation>
    <scope>NUCLEOTIDE SEQUENCE</scope>
    <source>
        <strain evidence="2">NRRL B-16292</strain>
    </source>
</reference>
<evidence type="ECO:0000313" key="3">
    <source>
        <dbReference type="Proteomes" id="UP001059617"/>
    </source>
</evidence>
<evidence type="ECO:0000313" key="2">
    <source>
        <dbReference type="EMBL" id="UWP85982.1"/>
    </source>
</evidence>
<gene>
    <name evidence="2" type="ORF">Dfulv_17695</name>
</gene>
<name>A0ABY5W7X9_9ACTN</name>
<protein>
    <recommendedName>
        <fullName evidence="4">Threonine dehydratase</fullName>
    </recommendedName>
</protein>
<proteinExistence type="predicted"/>
<dbReference type="RefSeq" id="WP_259864451.1">
    <property type="nucleotide sequence ID" value="NZ_BAAAST010000036.1"/>
</dbReference>
<accession>A0ABY5W7X9</accession>
<feature type="region of interest" description="Disordered" evidence="1">
    <location>
        <begin position="1"/>
        <end position="24"/>
    </location>
</feature>
<dbReference type="Proteomes" id="UP001059617">
    <property type="component" value="Chromosome"/>
</dbReference>
<feature type="compositionally biased region" description="Basic and acidic residues" evidence="1">
    <location>
        <begin position="10"/>
        <end position="24"/>
    </location>
</feature>
<reference evidence="2" key="2">
    <citation type="submission" date="2022-09" db="EMBL/GenBank/DDBJ databases">
        <title>Biosynthetic gene clusters of Dactylosporangioum fulvum.</title>
        <authorList>
            <person name="Caradec T."/>
        </authorList>
    </citation>
    <scope>NUCLEOTIDE SEQUENCE</scope>
    <source>
        <strain evidence="2">NRRL B-16292</strain>
    </source>
</reference>
<organism evidence="2 3">
    <name type="scientific">Dactylosporangium fulvum</name>
    <dbReference type="NCBI Taxonomy" id="53359"/>
    <lineage>
        <taxon>Bacteria</taxon>
        <taxon>Bacillati</taxon>
        <taxon>Actinomycetota</taxon>
        <taxon>Actinomycetes</taxon>
        <taxon>Micromonosporales</taxon>
        <taxon>Micromonosporaceae</taxon>
        <taxon>Dactylosporangium</taxon>
    </lineage>
</organism>
<sequence length="100" mass="11241">MTTAAGHEPLTGHDHQHSDTCGHAKVQHGDHFDFLHDGEAHHVHEGHYDRCGIEGHVQAENHPHTHGEGCGHEQIKHGDHVDYLHGMHRHAEHAGHYDEH</sequence>
<evidence type="ECO:0008006" key="4">
    <source>
        <dbReference type="Google" id="ProtNLM"/>
    </source>
</evidence>
<dbReference type="EMBL" id="CP073720">
    <property type="protein sequence ID" value="UWP85982.1"/>
    <property type="molecule type" value="Genomic_DNA"/>
</dbReference>
<keyword evidence="3" id="KW-1185">Reference proteome</keyword>